<keyword evidence="2" id="KW-0812">Transmembrane</keyword>
<dbReference type="KEGG" id="masz:C9I28_19555"/>
<dbReference type="PROSITE" id="PS50887">
    <property type="entry name" value="GGDEF"/>
    <property type="match status" value="1"/>
</dbReference>
<dbReference type="NCBIfam" id="TIGR00254">
    <property type="entry name" value="GGDEF"/>
    <property type="match status" value="1"/>
</dbReference>
<protein>
    <submittedName>
        <fullName evidence="4">Sensor domain-containing diguanylate cyclase</fullName>
    </submittedName>
</protein>
<keyword evidence="2" id="KW-0472">Membrane</keyword>
<dbReference type="PANTHER" id="PTHR44757">
    <property type="entry name" value="DIGUANYLATE CYCLASE DGCP"/>
    <property type="match status" value="1"/>
</dbReference>
<dbReference type="NCBIfam" id="TIGR00229">
    <property type="entry name" value="sensory_box"/>
    <property type="match status" value="1"/>
</dbReference>
<dbReference type="PANTHER" id="PTHR44757:SF2">
    <property type="entry name" value="BIOFILM ARCHITECTURE MAINTENANCE PROTEIN MBAA"/>
    <property type="match status" value="1"/>
</dbReference>
<dbReference type="InterPro" id="IPR029787">
    <property type="entry name" value="Nucleotide_cyclase"/>
</dbReference>
<keyword evidence="5" id="KW-1185">Reference proteome</keyword>
<organism evidence="4 5">
    <name type="scientific">Pseudoduganella armeniaca</name>
    <dbReference type="NCBI Taxonomy" id="2072590"/>
    <lineage>
        <taxon>Bacteria</taxon>
        <taxon>Pseudomonadati</taxon>
        <taxon>Pseudomonadota</taxon>
        <taxon>Betaproteobacteria</taxon>
        <taxon>Burkholderiales</taxon>
        <taxon>Oxalobacteraceae</taxon>
        <taxon>Telluria group</taxon>
        <taxon>Pseudoduganella</taxon>
    </lineage>
</organism>
<feature type="transmembrane region" description="Helical" evidence="2">
    <location>
        <begin position="282"/>
        <end position="302"/>
    </location>
</feature>
<keyword evidence="1" id="KW-0175">Coiled coil</keyword>
<dbReference type="Gene3D" id="3.30.450.20">
    <property type="entry name" value="PAS domain"/>
    <property type="match status" value="2"/>
</dbReference>
<keyword evidence="2" id="KW-1133">Transmembrane helix</keyword>
<dbReference type="InterPro" id="IPR013656">
    <property type="entry name" value="PAS_4"/>
</dbReference>
<dbReference type="InterPro" id="IPR000160">
    <property type="entry name" value="GGDEF_dom"/>
</dbReference>
<dbReference type="FunFam" id="3.30.70.270:FF:000001">
    <property type="entry name" value="Diguanylate cyclase domain protein"/>
    <property type="match status" value="1"/>
</dbReference>
<dbReference type="CDD" id="cd00130">
    <property type="entry name" value="PAS"/>
    <property type="match status" value="1"/>
</dbReference>
<feature type="coiled-coil region" evidence="1">
    <location>
        <begin position="302"/>
        <end position="329"/>
    </location>
</feature>
<dbReference type="SMART" id="SM00267">
    <property type="entry name" value="GGDEF"/>
    <property type="match status" value="1"/>
</dbReference>
<dbReference type="OrthoDB" id="5571399at2"/>
<sequence>MIGLVLRKLYRAILLPSFALVLLGTMWAAVLYQVRQERVAAWQEGLLHAHGQARTLADNASYLLRQADHATQLFKLKFEEAEGTLGLAEFGRPGGLLASLIPPRLELPVALYRADGSLADSLHGRFAAQVAGEAFFRALAAADGDSARFDTPAVAPGAAPWRLRVARRLVDGQGRFAGAIVLLVDPAWFIDDYDRVQTAPGGLVLLQSATTGLATGRVDEHLFHSATLRFGAGASPEEAVLRTPLDGVARLYARRALPRYGVVAIVGHTLDSALARAQRRGALYLGAVAAASLLVLGFTALLTQQSRRLRRSTEAAEDAQRQLRAAVDASLDALFLLKAHEGAAGIEDFVLADVNERGAAMLGHPRAELLGQPMGELVPAWRTEGFIDKYRTVLATGQPLEEEFPTRTGEPRWLQHQIVAIDGGVAVTLRDITPVRQSIVALRESEARLRTIADNMPAMIAYVDRDEVYRFHNRSYQQEFARRGVQAIGRPARAVLGERRYAELLPHIRRAEAGEKVRFEEDEGERSFEVMYIPQTDDGARVIGFHVVRNDVTAQKTEQRRLLKLAQVDPLTGLANRAGFQHKLQEAMQQCRAQATLMAVMYLDVDRFKPVNDTHGHAVGDALLKAFAGRLTHALRAGDTVARLGGDEFTVVMEGLRQPDDALGAAAKIVRAMRLPFDLDGLTVRISTSVGLAFYRDADLTPARLLQRADELLYQAKEAGRDTFRADPAFAALPATSDVA</sequence>
<dbReference type="SMART" id="SM00091">
    <property type="entry name" value="PAS"/>
    <property type="match status" value="2"/>
</dbReference>
<dbReference type="EMBL" id="CP028324">
    <property type="protein sequence ID" value="AVR97588.1"/>
    <property type="molecule type" value="Genomic_DNA"/>
</dbReference>
<evidence type="ECO:0000259" key="3">
    <source>
        <dbReference type="PROSITE" id="PS50887"/>
    </source>
</evidence>
<feature type="domain" description="GGDEF" evidence="3">
    <location>
        <begin position="596"/>
        <end position="729"/>
    </location>
</feature>
<dbReference type="Proteomes" id="UP000240505">
    <property type="component" value="Chromosome"/>
</dbReference>
<proteinExistence type="predicted"/>
<dbReference type="AlphaFoldDB" id="A0A2R4CDP6"/>
<dbReference type="SUPFAM" id="SSF55785">
    <property type="entry name" value="PYP-like sensor domain (PAS domain)"/>
    <property type="match status" value="2"/>
</dbReference>
<dbReference type="CDD" id="cd01949">
    <property type="entry name" value="GGDEF"/>
    <property type="match status" value="1"/>
</dbReference>
<dbReference type="SUPFAM" id="SSF55073">
    <property type="entry name" value="Nucleotide cyclase"/>
    <property type="match status" value="1"/>
</dbReference>
<evidence type="ECO:0000256" key="2">
    <source>
        <dbReference type="SAM" id="Phobius"/>
    </source>
</evidence>
<dbReference type="InterPro" id="IPR035965">
    <property type="entry name" value="PAS-like_dom_sf"/>
</dbReference>
<evidence type="ECO:0000313" key="5">
    <source>
        <dbReference type="Proteomes" id="UP000240505"/>
    </source>
</evidence>
<gene>
    <name evidence="4" type="ORF">C9I28_19555</name>
</gene>
<name>A0A2R4CDP6_9BURK</name>
<accession>A0A2R4CDP6</accession>
<evidence type="ECO:0000313" key="4">
    <source>
        <dbReference type="EMBL" id="AVR97588.1"/>
    </source>
</evidence>
<dbReference type="GO" id="GO:0003824">
    <property type="term" value="F:catalytic activity"/>
    <property type="evidence" value="ECO:0007669"/>
    <property type="project" value="UniProtKB-ARBA"/>
</dbReference>
<dbReference type="Pfam" id="PF08448">
    <property type="entry name" value="PAS_4"/>
    <property type="match status" value="2"/>
</dbReference>
<evidence type="ECO:0000256" key="1">
    <source>
        <dbReference type="SAM" id="Coils"/>
    </source>
</evidence>
<reference evidence="4 5" key="1">
    <citation type="submission" date="2018-03" db="EMBL/GenBank/DDBJ databases">
        <title>Massilia armeniaca sp. nov., isolated from desert soil.</title>
        <authorList>
            <person name="Huang H."/>
            <person name="Ren M."/>
        </authorList>
    </citation>
    <scope>NUCLEOTIDE SEQUENCE [LARGE SCALE GENOMIC DNA]</scope>
    <source>
        <strain evidence="4 5">ZMN-3</strain>
    </source>
</reference>
<dbReference type="Gene3D" id="3.30.70.270">
    <property type="match status" value="1"/>
</dbReference>
<dbReference type="Pfam" id="PF00990">
    <property type="entry name" value="GGDEF"/>
    <property type="match status" value="1"/>
</dbReference>
<dbReference type="InterPro" id="IPR043128">
    <property type="entry name" value="Rev_trsase/Diguanyl_cyclase"/>
</dbReference>
<dbReference type="InterPro" id="IPR052155">
    <property type="entry name" value="Biofilm_reg_signaling"/>
</dbReference>
<dbReference type="InterPro" id="IPR000014">
    <property type="entry name" value="PAS"/>
</dbReference>